<protein>
    <submittedName>
        <fullName evidence="1">Uncharacterized protein</fullName>
    </submittedName>
</protein>
<dbReference type="Proteomes" id="UP001141806">
    <property type="component" value="Unassembled WGS sequence"/>
</dbReference>
<dbReference type="EMBL" id="JAMYWD010000002">
    <property type="protein sequence ID" value="KAJ4978252.1"/>
    <property type="molecule type" value="Genomic_DNA"/>
</dbReference>
<keyword evidence="2" id="KW-1185">Reference proteome</keyword>
<dbReference type="AlphaFoldDB" id="A0A9Q0R086"/>
<dbReference type="SUPFAM" id="SSF53474">
    <property type="entry name" value="alpha/beta-Hydrolases"/>
    <property type="match status" value="1"/>
</dbReference>
<gene>
    <name evidence="1" type="ORF">NE237_009032</name>
</gene>
<accession>A0A9Q0R086</accession>
<comment type="caution">
    <text evidence="1">The sequence shown here is derived from an EMBL/GenBank/DDBJ whole genome shotgun (WGS) entry which is preliminary data.</text>
</comment>
<proteinExistence type="predicted"/>
<dbReference type="InterPro" id="IPR029058">
    <property type="entry name" value="AB_hydrolase_fold"/>
</dbReference>
<reference evidence="1" key="1">
    <citation type="journal article" date="2023" name="Plant J.">
        <title>The genome of the king protea, Protea cynaroides.</title>
        <authorList>
            <person name="Chang J."/>
            <person name="Duong T.A."/>
            <person name="Schoeman C."/>
            <person name="Ma X."/>
            <person name="Roodt D."/>
            <person name="Barker N."/>
            <person name="Li Z."/>
            <person name="Van de Peer Y."/>
            <person name="Mizrachi E."/>
        </authorList>
    </citation>
    <scope>NUCLEOTIDE SEQUENCE</scope>
    <source>
        <tissue evidence="1">Young leaves</tissue>
    </source>
</reference>
<sequence>MLRNPNKPRKRLTWRSAQVSVSLYKAANILTRISGFGESMASFSSSSLPTKFLLGFGRSNAGAKIPAFSISGIGAKSHYTPRFSSFRHKDALRSQIRQRLSSLFAKDAKRSGGDSLGDEVKGTEASQGPPVLTILAVYLNLNSGKVGSWVSTSLAGSLFVNRKRWSSSKILKAWTVRKNDNLVHLNNHEAHDPTETGRNRSEKSFTITAQDNGTINRHVINFLEAKAIVNDKPYRGVKTSDIIVDETRNLWFRLFTPTKIHKRPVIPLPVIVFFHGGRFSFLTADALGYDKVYREFVVISILLYYFH</sequence>
<dbReference type="Gene3D" id="3.40.50.1820">
    <property type="entry name" value="alpha/beta hydrolase"/>
    <property type="match status" value="1"/>
</dbReference>
<evidence type="ECO:0000313" key="2">
    <source>
        <dbReference type="Proteomes" id="UP001141806"/>
    </source>
</evidence>
<organism evidence="1 2">
    <name type="scientific">Protea cynaroides</name>
    <dbReference type="NCBI Taxonomy" id="273540"/>
    <lineage>
        <taxon>Eukaryota</taxon>
        <taxon>Viridiplantae</taxon>
        <taxon>Streptophyta</taxon>
        <taxon>Embryophyta</taxon>
        <taxon>Tracheophyta</taxon>
        <taxon>Spermatophyta</taxon>
        <taxon>Magnoliopsida</taxon>
        <taxon>Proteales</taxon>
        <taxon>Proteaceae</taxon>
        <taxon>Protea</taxon>
    </lineage>
</organism>
<name>A0A9Q0R086_9MAGN</name>
<dbReference type="OrthoDB" id="408631at2759"/>
<evidence type="ECO:0000313" key="1">
    <source>
        <dbReference type="EMBL" id="KAJ4978252.1"/>
    </source>
</evidence>